<dbReference type="EMBL" id="AZFT01000053">
    <property type="protein sequence ID" value="KRL84066.1"/>
    <property type="molecule type" value="Genomic_DNA"/>
</dbReference>
<dbReference type="SUPFAM" id="SSF143430">
    <property type="entry name" value="TTP0101/SSO1404-like"/>
    <property type="match status" value="1"/>
</dbReference>
<dbReference type="STRING" id="1423724.FC32_GL001342"/>
<organism evidence="9 10">
    <name type="scientific">Ligilactobacillus apodemi DSM 16634 = JCM 16172</name>
    <dbReference type="NCBI Taxonomy" id="1423724"/>
    <lineage>
        <taxon>Bacteria</taxon>
        <taxon>Bacillati</taxon>
        <taxon>Bacillota</taxon>
        <taxon>Bacilli</taxon>
        <taxon>Lactobacillales</taxon>
        <taxon>Lactobacillaceae</taxon>
        <taxon>Ligilactobacillus</taxon>
    </lineage>
</organism>
<comment type="caution">
    <text evidence="9">The sequence shown here is derived from an EMBL/GenBank/DDBJ whole genome shotgun (WGS) entry which is preliminary data.</text>
</comment>
<keyword evidence="3" id="KW-0540">Nuclease</keyword>
<gene>
    <name evidence="9" type="ORF">FC32_GL001342</name>
</gene>
<dbReference type="GO" id="GO:0016787">
    <property type="term" value="F:hydrolase activity"/>
    <property type="evidence" value="ECO:0007669"/>
    <property type="project" value="UniProtKB-KW"/>
</dbReference>
<dbReference type="GO" id="GO:0004521">
    <property type="term" value="F:RNA endonuclease activity"/>
    <property type="evidence" value="ECO:0007669"/>
    <property type="project" value="InterPro"/>
</dbReference>
<dbReference type="PATRIC" id="fig|1423724.4.peg.1403"/>
<comment type="similarity">
    <text evidence="2">Belongs to the CRISPR-associated endoribonuclease Cas2 protein family.</text>
</comment>
<evidence type="ECO:0000256" key="4">
    <source>
        <dbReference type="ARBA" id="ARBA00022723"/>
    </source>
</evidence>
<evidence type="ECO:0000256" key="7">
    <source>
        <dbReference type="ARBA" id="ARBA00022842"/>
    </source>
</evidence>
<dbReference type="AlphaFoldDB" id="A0A0R1TZN6"/>
<evidence type="ECO:0000256" key="5">
    <source>
        <dbReference type="ARBA" id="ARBA00022759"/>
    </source>
</evidence>
<dbReference type="GO" id="GO:0051607">
    <property type="term" value="P:defense response to virus"/>
    <property type="evidence" value="ECO:0007669"/>
    <property type="project" value="UniProtKB-KW"/>
</dbReference>
<dbReference type="Proteomes" id="UP000051324">
    <property type="component" value="Unassembled WGS sequence"/>
</dbReference>
<evidence type="ECO:0000256" key="2">
    <source>
        <dbReference type="ARBA" id="ARBA00009959"/>
    </source>
</evidence>
<evidence type="ECO:0000313" key="10">
    <source>
        <dbReference type="Proteomes" id="UP000051324"/>
    </source>
</evidence>
<proteinExistence type="inferred from homology"/>
<evidence type="ECO:0000256" key="6">
    <source>
        <dbReference type="ARBA" id="ARBA00022801"/>
    </source>
</evidence>
<protein>
    <submittedName>
        <fullName evidence="9">Uncharacterized protein</fullName>
    </submittedName>
</protein>
<evidence type="ECO:0000256" key="3">
    <source>
        <dbReference type="ARBA" id="ARBA00022722"/>
    </source>
</evidence>
<evidence type="ECO:0000256" key="1">
    <source>
        <dbReference type="ARBA" id="ARBA00001946"/>
    </source>
</evidence>
<dbReference type="GO" id="GO:0043571">
    <property type="term" value="P:maintenance of CRISPR repeat elements"/>
    <property type="evidence" value="ECO:0007669"/>
    <property type="project" value="InterPro"/>
</dbReference>
<keyword evidence="4" id="KW-0479">Metal-binding</keyword>
<dbReference type="Pfam" id="PF09827">
    <property type="entry name" value="CRISPR_Cas2"/>
    <property type="match status" value="1"/>
</dbReference>
<keyword evidence="6" id="KW-0378">Hydrolase</keyword>
<dbReference type="InterPro" id="IPR019199">
    <property type="entry name" value="Virulence_VapD/CRISPR_Cas2"/>
</dbReference>
<keyword evidence="7" id="KW-0460">Magnesium</keyword>
<keyword evidence="10" id="KW-1185">Reference proteome</keyword>
<evidence type="ECO:0000313" key="9">
    <source>
        <dbReference type="EMBL" id="KRL84066.1"/>
    </source>
</evidence>
<sequence length="72" mass="8028">MHQYSVYSKLLLNNSAKKLLLDRLTKNKPPAGKITALTVTEKQFSKMVYLSGTSDPSVANTDKRVVFLGEEI</sequence>
<reference evidence="9 10" key="1">
    <citation type="journal article" date="2015" name="Genome Announc.">
        <title>Expanding the biotechnology potential of lactobacilli through comparative genomics of 213 strains and associated genera.</title>
        <authorList>
            <person name="Sun Z."/>
            <person name="Harris H.M."/>
            <person name="McCann A."/>
            <person name="Guo C."/>
            <person name="Argimon S."/>
            <person name="Zhang W."/>
            <person name="Yang X."/>
            <person name="Jeffery I.B."/>
            <person name="Cooney J.C."/>
            <person name="Kagawa T.F."/>
            <person name="Liu W."/>
            <person name="Song Y."/>
            <person name="Salvetti E."/>
            <person name="Wrobel A."/>
            <person name="Rasinkangas P."/>
            <person name="Parkhill J."/>
            <person name="Rea M.C."/>
            <person name="O'Sullivan O."/>
            <person name="Ritari J."/>
            <person name="Douillard F.P."/>
            <person name="Paul Ross R."/>
            <person name="Yang R."/>
            <person name="Briner A.E."/>
            <person name="Felis G.E."/>
            <person name="de Vos W.M."/>
            <person name="Barrangou R."/>
            <person name="Klaenhammer T.R."/>
            <person name="Caufield P.W."/>
            <person name="Cui Y."/>
            <person name="Zhang H."/>
            <person name="O'Toole P.W."/>
        </authorList>
    </citation>
    <scope>NUCLEOTIDE SEQUENCE [LARGE SCALE GENOMIC DNA]</scope>
    <source>
        <strain evidence="9 10">DSM 16634</strain>
    </source>
</reference>
<keyword evidence="8" id="KW-0051">Antiviral defense</keyword>
<keyword evidence="5" id="KW-0255">Endonuclease</keyword>
<name>A0A0R1TZN6_9LACO</name>
<dbReference type="NCBIfam" id="TIGR01573">
    <property type="entry name" value="cas2"/>
    <property type="match status" value="1"/>
</dbReference>
<comment type="cofactor">
    <cofactor evidence="1">
        <name>Mg(2+)</name>
        <dbReference type="ChEBI" id="CHEBI:18420"/>
    </cofactor>
</comment>
<accession>A0A0R1TZN6</accession>
<dbReference type="InterPro" id="IPR021127">
    <property type="entry name" value="CRISPR_associated_Cas2"/>
</dbReference>
<dbReference type="eggNOG" id="COG3512">
    <property type="taxonomic scope" value="Bacteria"/>
</dbReference>
<evidence type="ECO:0000256" key="8">
    <source>
        <dbReference type="ARBA" id="ARBA00023118"/>
    </source>
</evidence>
<dbReference type="GO" id="GO:0046872">
    <property type="term" value="F:metal ion binding"/>
    <property type="evidence" value="ECO:0007669"/>
    <property type="project" value="UniProtKB-KW"/>
</dbReference>